<feature type="transmembrane region" description="Helical" evidence="5">
    <location>
        <begin position="329"/>
        <end position="348"/>
    </location>
</feature>
<feature type="transmembrane region" description="Helical" evidence="5">
    <location>
        <begin position="354"/>
        <end position="375"/>
    </location>
</feature>
<dbReference type="InterPro" id="IPR011701">
    <property type="entry name" value="MFS"/>
</dbReference>
<evidence type="ECO:0000256" key="2">
    <source>
        <dbReference type="ARBA" id="ARBA00022692"/>
    </source>
</evidence>
<dbReference type="PANTHER" id="PTHR23507">
    <property type="entry name" value="ZGC:174356"/>
    <property type="match status" value="1"/>
</dbReference>
<dbReference type="AlphaFoldDB" id="A0AA88XU74"/>
<feature type="transmembrane region" description="Helical" evidence="5">
    <location>
        <begin position="131"/>
        <end position="158"/>
    </location>
</feature>
<keyword evidence="3 5" id="KW-1133">Transmembrane helix</keyword>
<name>A0AA88XU74_PINIB</name>
<keyword evidence="4 5" id="KW-0472">Membrane</keyword>
<feature type="transmembrane region" description="Helical" evidence="5">
    <location>
        <begin position="387"/>
        <end position="410"/>
    </location>
</feature>
<proteinExistence type="predicted"/>
<dbReference type="PROSITE" id="PS50850">
    <property type="entry name" value="MFS"/>
    <property type="match status" value="1"/>
</dbReference>
<dbReference type="PANTHER" id="PTHR23507:SF1">
    <property type="entry name" value="FI18259P1-RELATED"/>
    <property type="match status" value="1"/>
</dbReference>
<evidence type="ECO:0000259" key="6">
    <source>
        <dbReference type="PROSITE" id="PS50850"/>
    </source>
</evidence>
<evidence type="ECO:0000256" key="5">
    <source>
        <dbReference type="SAM" id="Phobius"/>
    </source>
</evidence>
<dbReference type="InterPro" id="IPR036259">
    <property type="entry name" value="MFS_trans_sf"/>
</dbReference>
<feature type="transmembrane region" description="Helical" evidence="5">
    <location>
        <begin position="75"/>
        <end position="94"/>
    </location>
</feature>
<evidence type="ECO:0000313" key="8">
    <source>
        <dbReference type="Proteomes" id="UP001186944"/>
    </source>
</evidence>
<evidence type="ECO:0000313" key="7">
    <source>
        <dbReference type="EMBL" id="KAK3091788.1"/>
    </source>
</evidence>
<dbReference type="GO" id="GO:0022857">
    <property type="term" value="F:transmembrane transporter activity"/>
    <property type="evidence" value="ECO:0007669"/>
    <property type="project" value="InterPro"/>
</dbReference>
<gene>
    <name evidence="7" type="ORF">FSP39_022621</name>
</gene>
<keyword evidence="2 5" id="KW-0812">Transmembrane</keyword>
<evidence type="ECO:0000256" key="1">
    <source>
        <dbReference type="ARBA" id="ARBA00004141"/>
    </source>
</evidence>
<feature type="transmembrane region" description="Helical" evidence="5">
    <location>
        <begin position="416"/>
        <end position="436"/>
    </location>
</feature>
<feature type="transmembrane region" description="Helical" evidence="5">
    <location>
        <begin position="106"/>
        <end position="125"/>
    </location>
</feature>
<dbReference type="EMBL" id="VSWD01000010">
    <property type="protein sequence ID" value="KAK3091788.1"/>
    <property type="molecule type" value="Genomic_DNA"/>
</dbReference>
<sequence>MWLGFVILSVVNVLNGFSYTVAYYVINEFANVAIKDLYFPNVTLNSSDNVGCGDKNITAEEKHISDVVQEKVSQWSIYFSLGSGIPCLVATSIFSSLSDRYGRKRLLFLSLLGICLKMVLCSFFIYYKFNIYYFVLVGFVEGCSGNWITVLSVSFAYVADLTANGKYRSIAIAIYELVLNLGFYSGSLSAGLLIKYFNGYFYPSVISTAAIFLALVTVMFLPETSHDKNVVKNSNIFGQMKDLMRIFMKKSQNGDNLRLKYFFCITSLVCIWIPQIGGGSTELYYNLSYPICFNAEDVSFYTAIKGSSQQFITVMFIRIFQICDIRDETTAAVSCIFGIAHYVVYGFAKTKETLFIVAAIYTLKFACVPILRSTMSKLTPGDKQGSVFGAIAFFENICSMCGSAMAGAVYSATVPIYKGFVFFVMAGFNFVASALIM</sequence>
<evidence type="ECO:0000256" key="3">
    <source>
        <dbReference type="ARBA" id="ARBA00022989"/>
    </source>
</evidence>
<dbReference type="Gene3D" id="1.20.1250.20">
    <property type="entry name" value="MFS general substrate transporter like domains"/>
    <property type="match status" value="1"/>
</dbReference>
<dbReference type="SUPFAM" id="SSF103473">
    <property type="entry name" value="MFS general substrate transporter"/>
    <property type="match status" value="1"/>
</dbReference>
<feature type="transmembrane region" description="Helical" evidence="5">
    <location>
        <begin position="259"/>
        <end position="278"/>
    </location>
</feature>
<keyword evidence="8" id="KW-1185">Reference proteome</keyword>
<organism evidence="7 8">
    <name type="scientific">Pinctada imbricata</name>
    <name type="common">Atlantic pearl-oyster</name>
    <name type="synonym">Pinctada martensii</name>
    <dbReference type="NCBI Taxonomy" id="66713"/>
    <lineage>
        <taxon>Eukaryota</taxon>
        <taxon>Metazoa</taxon>
        <taxon>Spiralia</taxon>
        <taxon>Lophotrochozoa</taxon>
        <taxon>Mollusca</taxon>
        <taxon>Bivalvia</taxon>
        <taxon>Autobranchia</taxon>
        <taxon>Pteriomorphia</taxon>
        <taxon>Pterioida</taxon>
        <taxon>Pterioidea</taxon>
        <taxon>Pteriidae</taxon>
        <taxon>Pinctada</taxon>
    </lineage>
</organism>
<feature type="domain" description="Major facilitator superfamily (MFS) profile" evidence="6">
    <location>
        <begin position="4"/>
        <end position="437"/>
    </location>
</feature>
<evidence type="ECO:0000256" key="4">
    <source>
        <dbReference type="ARBA" id="ARBA00023136"/>
    </source>
</evidence>
<dbReference type="InterPro" id="IPR020846">
    <property type="entry name" value="MFS_dom"/>
</dbReference>
<dbReference type="Proteomes" id="UP001186944">
    <property type="component" value="Unassembled WGS sequence"/>
</dbReference>
<feature type="transmembrane region" description="Helical" evidence="5">
    <location>
        <begin position="170"/>
        <end position="194"/>
    </location>
</feature>
<dbReference type="Pfam" id="PF07690">
    <property type="entry name" value="MFS_1"/>
    <property type="match status" value="1"/>
</dbReference>
<comment type="caution">
    <text evidence="7">The sequence shown here is derived from an EMBL/GenBank/DDBJ whole genome shotgun (WGS) entry which is preliminary data.</text>
</comment>
<reference evidence="7" key="1">
    <citation type="submission" date="2019-08" db="EMBL/GenBank/DDBJ databases">
        <title>The improved chromosome-level genome for the pearl oyster Pinctada fucata martensii using PacBio sequencing and Hi-C.</title>
        <authorList>
            <person name="Zheng Z."/>
        </authorList>
    </citation>
    <scope>NUCLEOTIDE SEQUENCE</scope>
    <source>
        <strain evidence="7">ZZ-2019</strain>
        <tissue evidence="7">Adductor muscle</tissue>
    </source>
</reference>
<protein>
    <recommendedName>
        <fullName evidence="6">Major facilitator superfamily (MFS) profile domain-containing protein</fullName>
    </recommendedName>
</protein>
<accession>A0AA88XU74</accession>
<feature type="transmembrane region" description="Helical" evidence="5">
    <location>
        <begin position="200"/>
        <end position="221"/>
    </location>
</feature>
<comment type="subcellular location">
    <subcellularLocation>
        <location evidence="1">Membrane</location>
        <topology evidence="1">Multi-pass membrane protein</topology>
    </subcellularLocation>
</comment>
<dbReference type="GO" id="GO:0016020">
    <property type="term" value="C:membrane"/>
    <property type="evidence" value="ECO:0007669"/>
    <property type="project" value="UniProtKB-SubCell"/>
</dbReference>